<dbReference type="InterPro" id="IPR025285">
    <property type="entry name" value="DUF4145"/>
</dbReference>
<comment type="caution">
    <text evidence="2">The sequence shown here is derived from an EMBL/GenBank/DDBJ whole genome shotgun (WGS) entry which is preliminary data.</text>
</comment>
<dbReference type="Proteomes" id="UP000186553">
    <property type="component" value="Unassembled WGS sequence"/>
</dbReference>
<evidence type="ECO:0000313" key="3">
    <source>
        <dbReference type="Proteomes" id="UP000186553"/>
    </source>
</evidence>
<sequence>MSEKNTLKNYCNEYDKDTNHIVLGQHTWHSAPEDYDHSQYHKLVKCLGCDNVSLRIEDHDLFFTVQNNDGEWIPDITIKNYPKKLQNHKKIDHDYLIPQLVRNIYKEVLLTLQEDAKILSSLGLRACIESVCNHLEITGRNLAIRINKLSTAGYISKKDAERLHAIRFMGNDSAHEIKAPKVDSLKIALEIVEHLLKSVFILSEQANGYLDTIIDKYELFETLLEKHLTNFNNGDEYPLYHFFEKDWRRVQDFISNFQTELIENINNSNFNLLEVGKKDINQKGDEIQHFIIKKNEIIE</sequence>
<dbReference type="RefSeq" id="WP_068888771.1">
    <property type="nucleotide sequence ID" value="NZ_CBCRUU010000010.1"/>
</dbReference>
<evidence type="ECO:0000313" key="2">
    <source>
        <dbReference type="EMBL" id="ODA12354.1"/>
    </source>
</evidence>
<dbReference type="Pfam" id="PF13643">
    <property type="entry name" value="DUF4145"/>
    <property type="match status" value="1"/>
</dbReference>
<reference evidence="2 3" key="1">
    <citation type="submission" date="2016-07" db="EMBL/GenBank/DDBJ databases">
        <title>Acinetobacter sp. ANC 4603.</title>
        <authorList>
            <person name="Radolfova-Krizova L."/>
            <person name="Nemec A."/>
        </authorList>
    </citation>
    <scope>NUCLEOTIDE SEQUENCE [LARGE SCALE GENOMIC DNA]</scope>
    <source>
        <strain evidence="2 3">ANC 4603</strain>
    </source>
</reference>
<dbReference type="OrthoDB" id="6402073at2"/>
<proteinExistence type="predicted"/>
<gene>
    <name evidence="2" type="ORF">BBP83_10715</name>
</gene>
<accession>A0A1C3CUE6</accession>
<name>A0A1C3CUE6_9GAMM</name>
<dbReference type="AlphaFoldDB" id="A0A1C3CUE6"/>
<dbReference type="EMBL" id="MBDL01000011">
    <property type="protein sequence ID" value="ODA12354.1"/>
    <property type="molecule type" value="Genomic_DNA"/>
</dbReference>
<protein>
    <recommendedName>
        <fullName evidence="1">DUF4145 domain-containing protein</fullName>
    </recommendedName>
</protein>
<feature type="domain" description="DUF4145" evidence="1">
    <location>
        <begin position="107"/>
        <end position="193"/>
    </location>
</feature>
<keyword evidence="3" id="KW-1185">Reference proteome</keyword>
<evidence type="ECO:0000259" key="1">
    <source>
        <dbReference type="Pfam" id="PF13643"/>
    </source>
</evidence>
<organism evidence="2 3">
    <name type="scientific">Acinetobacter celticus</name>
    <dbReference type="NCBI Taxonomy" id="1891224"/>
    <lineage>
        <taxon>Bacteria</taxon>
        <taxon>Pseudomonadati</taxon>
        <taxon>Pseudomonadota</taxon>
        <taxon>Gammaproteobacteria</taxon>
        <taxon>Moraxellales</taxon>
        <taxon>Moraxellaceae</taxon>
        <taxon>Acinetobacter</taxon>
    </lineage>
</organism>